<reference evidence="2" key="1">
    <citation type="submission" date="2021-01" db="EMBL/GenBank/DDBJ databases">
        <authorList>
            <person name="Li R."/>
            <person name="Bekaert M."/>
        </authorList>
    </citation>
    <scope>NUCLEOTIDE SEQUENCE</scope>
    <source>
        <strain evidence="2">Farmed</strain>
    </source>
</reference>
<keyword evidence="1" id="KW-1133">Transmembrane helix</keyword>
<feature type="transmembrane region" description="Helical" evidence="1">
    <location>
        <begin position="81"/>
        <end position="99"/>
    </location>
</feature>
<name>A0A812BF05_ACAPH</name>
<proteinExistence type="predicted"/>
<protein>
    <submittedName>
        <fullName evidence="2">RC3H</fullName>
    </submittedName>
</protein>
<comment type="caution">
    <text evidence="2">The sequence shown here is derived from an EMBL/GenBank/DDBJ whole genome shotgun (WGS) entry which is preliminary data.</text>
</comment>
<evidence type="ECO:0000313" key="3">
    <source>
        <dbReference type="Proteomes" id="UP000597762"/>
    </source>
</evidence>
<sequence length="156" mass="18433">MEVNSRNARINIYAVVIDATLKYLRLSEDFLLVVSPPPFLVCSSLPPIYHSTQTHLILFHLLISSQTHLCFLFHRSFLYSLHGFILFIQLFTHFFIFSFLSSLHYFISFQSFILFIPLFSSLIHSRHSLILFTPLFTHLFVSNFFNFILILFFILF</sequence>
<keyword evidence="3" id="KW-1185">Reference proteome</keyword>
<accession>A0A812BF05</accession>
<dbReference type="Proteomes" id="UP000597762">
    <property type="component" value="Unassembled WGS sequence"/>
</dbReference>
<keyword evidence="1" id="KW-0812">Transmembrane</keyword>
<keyword evidence="1" id="KW-0472">Membrane</keyword>
<feature type="transmembrane region" description="Helical" evidence="1">
    <location>
        <begin position="135"/>
        <end position="155"/>
    </location>
</feature>
<organism evidence="2 3">
    <name type="scientific">Acanthosepion pharaonis</name>
    <name type="common">Pharaoh cuttlefish</name>
    <name type="synonym">Sepia pharaonis</name>
    <dbReference type="NCBI Taxonomy" id="158019"/>
    <lineage>
        <taxon>Eukaryota</taxon>
        <taxon>Metazoa</taxon>
        <taxon>Spiralia</taxon>
        <taxon>Lophotrochozoa</taxon>
        <taxon>Mollusca</taxon>
        <taxon>Cephalopoda</taxon>
        <taxon>Coleoidea</taxon>
        <taxon>Decapodiformes</taxon>
        <taxon>Sepiida</taxon>
        <taxon>Sepiina</taxon>
        <taxon>Sepiidae</taxon>
        <taxon>Acanthosepion</taxon>
    </lineage>
</organism>
<dbReference type="AlphaFoldDB" id="A0A812BF05"/>
<dbReference type="EMBL" id="CAHIKZ030000513">
    <property type="protein sequence ID" value="CAE1177886.1"/>
    <property type="molecule type" value="Genomic_DNA"/>
</dbReference>
<feature type="transmembrane region" description="Helical" evidence="1">
    <location>
        <begin position="105"/>
        <end position="123"/>
    </location>
</feature>
<gene>
    <name evidence="2" type="ORF">SPHA_14896</name>
</gene>
<evidence type="ECO:0000256" key="1">
    <source>
        <dbReference type="SAM" id="Phobius"/>
    </source>
</evidence>
<evidence type="ECO:0000313" key="2">
    <source>
        <dbReference type="EMBL" id="CAE1177886.1"/>
    </source>
</evidence>